<comment type="caution">
    <text evidence="1">The sequence shown here is derived from an EMBL/GenBank/DDBJ whole genome shotgun (WGS) entry which is preliminary data.</text>
</comment>
<sequence length="265" mass="30597">MITELLPNYDLKVMSEHGSCRISVSDELSKWLGQIHCQLEGDRTLSFLDAAHDNILRAGGWSAFVKDHSSTSDSDVLASFIGVRAAPVRLALVEKHHPSWNEPGNITASAIRPEHLTPAADLYRLLRRSLELEVFEGLHNDLCRGLGEEWRTEVLRQKTPALAVRVLTILLALRSYFGALQWSPPKRRVGALCKRLYSYFCIFNNKWKTLDEEVFRNFFWRSTTTADVWPLVDRLDAFYKFMGVSEEWARWWEQFPEGEDFPPQR</sequence>
<dbReference type="AlphaFoldDB" id="A0AAE8MNS8"/>
<dbReference type="Proteomes" id="UP001187682">
    <property type="component" value="Unassembled WGS sequence"/>
</dbReference>
<keyword evidence="2" id="KW-1185">Reference proteome</keyword>
<dbReference type="EMBL" id="ONZQ02000001">
    <property type="protein sequence ID" value="SPN96820.1"/>
    <property type="molecule type" value="Genomic_DNA"/>
</dbReference>
<evidence type="ECO:0000313" key="2">
    <source>
        <dbReference type="Proteomes" id="UP001187682"/>
    </source>
</evidence>
<reference evidence="1" key="1">
    <citation type="submission" date="2018-03" db="EMBL/GenBank/DDBJ databases">
        <authorList>
            <person name="Guldener U."/>
        </authorList>
    </citation>
    <scope>NUCLEOTIDE SEQUENCE</scope>
</reference>
<proteinExistence type="predicted"/>
<protein>
    <submittedName>
        <fullName evidence="1">Uncharacterized protein</fullName>
    </submittedName>
</protein>
<organism evidence="1 2">
    <name type="scientific">Cephalotrichum gorgonifer</name>
    <dbReference type="NCBI Taxonomy" id="2041049"/>
    <lineage>
        <taxon>Eukaryota</taxon>
        <taxon>Fungi</taxon>
        <taxon>Dikarya</taxon>
        <taxon>Ascomycota</taxon>
        <taxon>Pezizomycotina</taxon>
        <taxon>Sordariomycetes</taxon>
        <taxon>Hypocreomycetidae</taxon>
        <taxon>Microascales</taxon>
        <taxon>Microascaceae</taxon>
        <taxon>Cephalotrichum</taxon>
    </lineage>
</organism>
<name>A0AAE8MNS8_9PEZI</name>
<evidence type="ECO:0000313" key="1">
    <source>
        <dbReference type="EMBL" id="SPN96820.1"/>
    </source>
</evidence>
<gene>
    <name evidence="1" type="ORF">DNG_00340</name>
</gene>
<accession>A0AAE8MNS8</accession>